<dbReference type="Proteomes" id="UP000887116">
    <property type="component" value="Unassembled WGS sequence"/>
</dbReference>
<keyword evidence="2" id="KW-1185">Reference proteome</keyword>
<accession>A0A8X6G9Y9</accession>
<protein>
    <submittedName>
        <fullName evidence="1">Integrase catalytic domain-containing protein</fullName>
    </submittedName>
</protein>
<gene>
    <name evidence="1" type="primary">X975_06179</name>
    <name evidence="1" type="ORF">TNCT_187701</name>
</gene>
<dbReference type="EMBL" id="BMAO01025113">
    <property type="protein sequence ID" value="GFR00346.1"/>
    <property type="molecule type" value="Genomic_DNA"/>
</dbReference>
<evidence type="ECO:0000313" key="1">
    <source>
        <dbReference type="EMBL" id="GFR00346.1"/>
    </source>
</evidence>
<evidence type="ECO:0000313" key="2">
    <source>
        <dbReference type="Proteomes" id="UP000887116"/>
    </source>
</evidence>
<comment type="caution">
    <text evidence="1">The sequence shown here is derived from an EMBL/GenBank/DDBJ whole genome shotgun (WGS) entry which is preliminary data.</text>
</comment>
<reference evidence="1" key="1">
    <citation type="submission" date="2020-07" db="EMBL/GenBank/DDBJ databases">
        <title>Multicomponent nature underlies the extraordinary mechanical properties of spider dragline silk.</title>
        <authorList>
            <person name="Kono N."/>
            <person name="Nakamura H."/>
            <person name="Mori M."/>
            <person name="Yoshida Y."/>
            <person name="Ohtoshi R."/>
            <person name="Malay A.D."/>
            <person name="Moran D.A.P."/>
            <person name="Tomita M."/>
            <person name="Numata K."/>
            <person name="Arakawa K."/>
        </authorList>
    </citation>
    <scope>NUCLEOTIDE SEQUENCE</scope>
</reference>
<organism evidence="1 2">
    <name type="scientific">Trichonephila clavata</name>
    <name type="common">Joro spider</name>
    <name type="synonym">Nephila clavata</name>
    <dbReference type="NCBI Taxonomy" id="2740835"/>
    <lineage>
        <taxon>Eukaryota</taxon>
        <taxon>Metazoa</taxon>
        <taxon>Ecdysozoa</taxon>
        <taxon>Arthropoda</taxon>
        <taxon>Chelicerata</taxon>
        <taxon>Arachnida</taxon>
        <taxon>Araneae</taxon>
        <taxon>Araneomorphae</taxon>
        <taxon>Entelegynae</taxon>
        <taxon>Araneoidea</taxon>
        <taxon>Nephilidae</taxon>
        <taxon>Trichonephila</taxon>
    </lineage>
</organism>
<dbReference type="PANTHER" id="PTHR22955">
    <property type="entry name" value="RETROTRANSPOSON"/>
    <property type="match status" value="1"/>
</dbReference>
<dbReference type="OrthoDB" id="5987340at2759"/>
<sequence length="144" mass="16579">MLPRLELMGALLSARLSSNILKALKLDIPCFFWTDSKITCFGVQGQPKKFKPLMKNQIQKLTSPSFWNHCPEIQNPADIVSRGVKFSRLLNDISWLQGAEWLRLPPDFWPESKNEDSPNSSDLEYRKSDIVQHECIIEGQQESF</sequence>
<proteinExistence type="predicted"/>
<name>A0A8X6G9Y9_TRICU</name>
<dbReference type="AlphaFoldDB" id="A0A8X6G9Y9"/>
<dbReference type="PANTHER" id="PTHR22955:SF65">
    <property type="entry name" value="INTEGRASE CATALYTIC DOMAIN-CONTAINING PROTEIN"/>
    <property type="match status" value="1"/>
</dbReference>